<dbReference type="RefSeq" id="WP_188392167.1">
    <property type="nucleotide sequence ID" value="NZ_BMEV01000032.1"/>
</dbReference>
<evidence type="ECO:0008006" key="3">
    <source>
        <dbReference type="Google" id="ProtNLM"/>
    </source>
</evidence>
<name>A0A8J2TKB8_9BACI</name>
<dbReference type="EMBL" id="BMEV01000032">
    <property type="protein sequence ID" value="GFZ77658.1"/>
    <property type="molecule type" value="Genomic_DNA"/>
</dbReference>
<dbReference type="Proteomes" id="UP000602050">
    <property type="component" value="Unassembled WGS sequence"/>
</dbReference>
<keyword evidence="2" id="KW-1185">Reference proteome</keyword>
<dbReference type="Pfam" id="PF15980">
    <property type="entry name" value="ComGF"/>
    <property type="match status" value="1"/>
</dbReference>
<proteinExistence type="predicted"/>
<sequence length="152" mass="17758">MKRERANRKRFAFMAYPGKEKGFTFISLLCTLSILALTLPFISLSFRTVKAISYEEEFSVHHFFQFLRNEVIESSQLAIENPQSILLIQDDKRITIKQHGEVIHRQVDGRGHEVYLMGVRSVRFRPLPYGVHAEIIHTNGEKYEKAIVFYPE</sequence>
<evidence type="ECO:0000313" key="1">
    <source>
        <dbReference type="EMBL" id="GFZ77658.1"/>
    </source>
</evidence>
<gene>
    <name evidence="1" type="ORF">GCM10010978_19000</name>
</gene>
<organism evidence="1 2">
    <name type="scientific">Compostibacillus humi</name>
    <dbReference type="NCBI Taxonomy" id="1245525"/>
    <lineage>
        <taxon>Bacteria</taxon>
        <taxon>Bacillati</taxon>
        <taxon>Bacillota</taxon>
        <taxon>Bacilli</taxon>
        <taxon>Bacillales</taxon>
        <taxon>Bacillaceae</taxon>
        <taxon>Compostibacillus</taxon>
    </lineage>
</organism>
<dbReference type="AlphaFoldDB" id="A0A8J2TKB8"/>
<reference evidence="1" key="1">
    <citation type="journal article" date="2014" name="Int. J. Syst. Evol. Microbiol.">
        <title>Complete genome sequence of Corynebacterium casei LMG S-19264T (=DSM 44701T), isolated from a smear-ripened cheese.</title>
        <authorList>
            <consortium name="US DOE Joint Genome Institute (JGI-PGF)"/>
            <person name="Walter F."/>
            <person name="Albersmeier A."/>
            <person name="Kalinowski J."/>
            <person name="Ruckert C."/>
        </authorList>
    </citation>
    <scope>NUCLEOTIDE SEQUENCE</scope>
    <source>
        <strain evidence="1">CGMCC 1.12360</strain>
    </source>
</reference>
<dbReference type="InterPro" id="IPR016977">
    <property type="entry name" value="ComGF"/>
</dbReference>
<evidence type="ECO:0000313" key="2">
    <source>
        <dbReference type="Proteomes" id="UP000602050"/>
    </source>
</evidence>
<reference evidence="1" key="2">
    <citation type="submission" date="2020-09" db="EMBL/GenBank/DDBJ databases">
        <authorList>
            <person name="Sun Q."/>
            <person name="Zhou Y."/>
        </authorList>
    </citation>
    <scope>NUCLEOTIDE SEQUENCE</scope>
    <source>
        <strain evidence="1">CGMCC 1.12360</strain>
    </source>
</reference>
<accession>A0A8J2TKB8</accession>
<protein>
    <recommendedName>
        <fullName evidence="3">Competence protein ComGF</fullName>
    </recommendedName>
</protein>
<comment type="caution">
    <text evidence="1">The sequence shown here is derived from an EMBL/GenBank/DDBJ whole genome shotgun (WGS) entry which is preliminary data.</text>
</comment>